<dbReference type="EMBL" id="MT143607">
    <property type="protein sequence ID" value="QJA98770.1"/>
    <property type="molecule type" value="Genomic_DNA"/>
</dbReference>
<accession>A0A6M3LTZ2</accession>
<evidence type="ECO:0000313" key="1">
    <source>
        <dbReference type="EMBL" id="QJA98770.1"/>
    </source>
</evidence>
<name>A0A6M3LTZ2_9ZZZZ</name>
<sequence length="50" mass="5818">MYVCKKCHKEDERKYGCLGFDIHLKETGPCEICGENTIVVDCKAYKKFEN</sequence>
<gene>
    <name evidence="1" type="ORF">MM171A01575_0004</name>
</gene>
<organism evidence="1">
    <name type="scientific">viral metagenome</name>
    <dbReference type="NCBI Taxonomy" id="1070528"/>
    <lineage>
        <taxon>unclassified sequences</taxon>
        <taxon>metagenomes</taxon>
        <taxon>organismal metagenomes</taxon>
    </lineage>
</organism>
<protein>
    <submittedName>
        <fullName evidence="1">Uncharacterized protein</fullName>
    </submittedName>
</protein>
<proteinExistence type="predicted"/>
<dbReference type="AlphaFoldDB" id="A0A6M3LTZ2"/>
<reference evidence="1" key="1">
    <citation type="submission" date="2020-03" db="EMBL/GenBank/DDBJ databases">
        <title>The deep terrestrial virosphere.</title>
        <authorList>
            <person name="Holmfeldt K."/>
            <person name="Nilsson E."/>
            <person name="Simone D."/>
            <person name="Lopez-Fernandez M."/>
            <person name="Wu X."/>
            <person name="de Brujin I."/>
            <person name="Lundin D."/>
            <person name="Andersson A."/>
            <person name="Bertilsson S."/>
            <person name="Dopson M."/>
        </authorList>
    </citation>
    <scope>NUCLEOTIDE SEQUENCE</scope>
    <source>
        <strain evidence="1">MM171A01575</strain>
    </source>
</reference>